<gene>
    <name evidence="7" type="ORF">FB192DRAFT_1353752</name>
</gene>
<accession>A0A8H4BTA7</accession>
<reference evidence="7 8" key="1">
    <citation type="submission" date="2019-09" db="EMBL/GenBank/DDBJ databases">
        <authorList>
            <consortium name="DOE Joint Genome Institute"/>
            <person name="Mondo S.J."/>
            <person name="Navarro-Mendoza M.I."/>
            <person name="Perez-Arques C."/>
            <person name="Panchal S."/>
            <person name="Nicolas F.E."/>
            <person name="Ganguly P."/>
            <person name="Pangilinan J."/>
            <person name="Grigoriev I."/>
            <person name="Heitman J."/>
            <person name="Sanya K."/>
            <person name="Garre V."/>
        </authorList>
    </citation>
    <scope>NUCLEOTIDE SEQUENCE [LARGE SCALE GENOMIC DNA]</scope>
    <source>
        <strain evidence="7 8">MU402</strain>
    </source>
</reference>
<dbReference type="PANTHER" id="PTHR46346:SF1">
    <property type="entry name" value="PHOSPHATIDYLINOSITOL N-ACETYLGLUCOSAMINYLTRANSFERASE SUBUNIT P"/>
    <property type="match status" value="1"/>
</dbReference>
<dbReference type="GO" id="GO:0005783">
    <property type="term" value="C:endoplasmic reticulum"/>
    <property type="evidence" value="ECO:0007669"/>
    <property type="project" value="TreeGrafter"/>
</dbReference>
<comment type="caution">
    <text evidence="7">The sequence shown here is derived from an EMBL/GenBank/DDBJ whole genome shotgun (WGS) entry which is preliminary data.</text>
</comment>
<evidence type="ECO:0000256" key="2">
    <source>
        <dbReference type="ARBA" id="ARBA00022692"/>
    </source>
</evidence>
<keyword evidence="2 5" id="KW-0812">Transmembrane</keyword>
<evidence type="ECO:0000256" key="1">
    <source>
        <dbReference type="ARBA" id="ARBA00004141"/>
    </source>
</evidence>
<feature type="domain" description="PIG-P" evidence="6">
    <location>
        <begin position="184"/>
        <end position="301"/>
    </location>
</feature>
<organism evidence="7 8">
    <name type="scientific">Mucor circinelloides f. lusitanicus</name>
    <name type="common">Mucor racemosus var. lusitanicus</name>
    <dbReference type="NCBI Taxonomy" id="29924"/>
    <lineage>
        <taxon>Eukaryota</taxon>
        <taxon>Fungi</taxon>
        <taxon>Fungi incertae sedis</taxon>
        <taxon>Mucoromycota</taxon>
        <taxon>Mucoromycotina</taxon>
        <taxon>Mucoromycetes</taxon>
        <taxon>Mucorales</taxon>
        <taxon>Mucorineae</taxon>
        <taxon>Mucoraceae</taxon>
        <taxon>Mucor</taxon>
    </lineage>
</organism>
<dbReference type="Pfam" id="PF08510">
    <property type="entry name" value="PIG-P"/>
    <property type="match status" value="1"/>
</dbReference>
<comment type="subcellular location">
    <subcellularLocation>
        <location evidence="1">Membrane</location>
        <topology evidence="1">Multi-pass membrane protein</topology>
    </subcellularLocation>
</comment>
<sequence length="380" mass="43385">MVVEQQNLEKKHAPPTFARRLLERNASTTLATSRSTPSLPNLVNYAISSATATLSKRQAADMSTFMRRGHSDYNSINKNTEQPKKQIISKRRHSFSSFLNAKYGKAAIVDEDEDKFRDGKRATASATVNSNHLTNRIAVNGIVQSKPNQTKKGHRPRSYSEVSFNLPHVERAPPVAITNKTPAYEYYGFVMYLASFVAFGIYLIWAYVPDEILHSLGITYYPNRYWALAIPIWLMTFVWFIFISFMTINLMNTAPFNYLDCITDEHANVMQLDNEVVSDRPSDWIPELYDIPIGLVNKFLYQQQGEDEEDEEEEAISFAIPNAKTKSKKAKHTNTNTTNFNNQLIMNQFSPSSLVDTADEMSEEDALALRRNKYGKRFTK</sequence>
<dbReference type="InterPro" id="IPR052263">
    <property type="entry name" value="GPI_Anchor_Biosynth"/>
</dbReference>
<feature type="transmembrane region" description="Helical" evidence="5">
    <location>
        <begin position="186"/>
        <end position="205"/>
    </location>
</feature>
<evidence type="ECO:0000313" key="8">
    <source>
        <dbReference type="Proteomes" id="UP000469890"/>
    </source>
</evidence>
<evidence type="ECO:0000256" key="3">
    <source>
        <dbReference type="ARBA" id="ARBA00022989"/>
    </source>
</evidence>
<evidence type="ECO:0000313" key="7">
    <source>
        <dbReference type="EMBL" id="KAF1807086.1"/>
    </source>
</evidence>
<dbReference type="PANTHER" id="PTHR46346">
    <property type="entry name" value="PHOSPHATIDYLINOSITOL N-ACETYLGLUCOSAMINYLTRANSFERASE SUBUNIT P"/>
    <property type="match status" value="1"/>
</dbReference>
<evidence type="ECO:0000259" key="6">
    <source>
        <dbReference type="Pfam" id="PF08510"/>
    </source>
</evidence>
<name>A0A8H4BTA7_MUCCL</name>
<dbReference type="GO" id="GO:0016020">
    <property type="term" value="C:membrane"/>
    <property type="evidence" value="ECO:0007669"/>
    <property type="project" value="UniProtKB-SubCell"/>
</dbReference>
<evidence type="ECO:0000256" key="5">
    <source>
        <dbReference type="SAM" id="Phobius"/>
    </source>
</evidence>
<dbReference type="EMBL" id="JAAECE010000001">
    <property type="protein sequence ID" value="KAF1807086.1"/>
    <property type="molecule type" value="Genomic_DNA"/>
</dbReference>
<evidence type="ECO:0000256" key="4">
    <source>
        <dbReference type="ARBA" id="ARBA00023136"/>
    </source>
</evidence>
<dbReference type="AlphaFoldDB" id="A0A8H4BTA7"/>
<keyword evidence="4 5" id="KW-0472">Membrane</keyword>
<dbReference type="InterPro" id="IPR013717">
    <property type="entry name" value="PIG-P"/>
</dbReference>
<keyword evidence="3 5" id="KW-1133">Transmembrane helix</keyword>
<dbReference type="GO" id="GO:0006506">
    <property type="term" value="P:GPI anchor biosynthetic process"/>
    <property type="evidence" value="ECO:0007669"/>
    <property type="project" value="TreeGrafter"/>
</dbReference>
<protein>
    <submittedName>
        <fullName evidence="7">PIG-P-domain-containing protein</fullName>
    </submittedName>
</protein>
<dbReference type="Proteomes" id="UP000469890">
    <property type="component" value="Unassembled WGS sequence"/>
</dbReference>
<feature type="transmembrane region" description="Helical" evidence="5">
    <location>
        <begin position="225"/>
        <end position="248"/>
    </location>
</feature>
<proteinExistence type="predicted"/>